<dbReference type="Proteomes" id="UP001165121">
    <property type="component" value="Unassembled WGS sequence"/>
</dbReference>
<dbReference type="PANTHER" id="PTHR42648">
    <property type="entry name" value="TRANSPOSASE, PUTATIVE-RELATED"/>
    <property type="match status" value="1"/>
</dbReference>
<dbReference type="AlphaFoldDB" id="A0A9W7CXP4"/>
<dbReference type="GO" id="GO:0003676">
    <property type="term" value="F:nucleic acid binding"/>
    <property type="evidence" value="ECO:0007669"/>
    <property type="project" value="InterPro"/>
</dbReference>
<feature type="compositionally biased region" description="Polar residues" evidence="2">
    <location>
        <begin position="195"/>
        <end position="227"/>
    </location>
</feature>
<organism evidence="4 5">
    <name type="scientific">Phytophthora fragariaefolia</name>
    <dbReference type="NCBI Taxonomy" id="1490495"/>
    <lineage>
        <taxon>Eukaryota</taxon>
        <taxon>Sar</taxon>
        <taxon>Stramenopiles</taxon>
        <taxon>Oomycota</taxon>
        <taxon>Peronosporomycetes</taxon>
        <taxon>Peronosporales</taxon>
        <taxon>Peronosporaceae</taxon>
        <taxon>Phytophthora</taxon>
    </lineage>
</organism>
<comment type="caution">
    <text evidence="4">The sequence shown here is derived from an EMBL/GenBank/DDBJ whole genome shotgun (WGS) entry which is preliminary data.</text>
</comment>
<dbReference type="PROSITE" id="PS50994">
    <property type="entry name" value="INTEGRASE"/>
    <property type="match status" value="1"/>
</dbReference>
<keyword evidence="1" id="KW-0645">Protease</keyword>
<dbReference type="InterPro" id="IPR057670">
    <property type="entry name" value="SH3_retrovirus"/>
</dbReference>
<dbReference type="InterPro" id="IPR012337">
    <property type="entry name" value="RNaseH-like_sf"/>
</dbReference>
<dbReference type="Pfam" id="PF22936">
    <property type="entry name" value="Pol_BBD"/>
    <property type="match status" value="1"/>
</dbReference>
<dbReference type="Pfam" id="PF25597">
    <property type="entry name" value="SH3_retrovirus"/>
    <property type="match status" value="1"/>
</dbReference>
<dbReference type="InterPro" id="IPR025724">
    <property type="entry name" value="GAG-pre-integrase_dom"/>
</dbReference>
<gene>
    <name evidence="4" type="ORF">Pfra01_001825000</name>
</gene>
<reference evidence="4" key="1">
    <citation type="submission" date="2023-04" db="EMBL/GenBank/DDBJ databases">
        <title>Phytophthora fragariaefolia NBRC 109709.</title>
        <authorList>
            <person name="Ichikawa N."/>
            <person name="Sato H."/>
            <person name="Tonouchi N."/>
        </authorList>
    </citation>
    <scope>NUCLEOTIDE SEQUENCE</scope>
    <source>
        <strain evidence="4">NBRC 109709</strain>
    </source>
</reference>
<keyword evidence="5" id="KW-1185">Reference proteome</keyword>
<evidence type="ECO:0000256" key="1">
    <source>
        <dbReference type="ARBA" id="ARBA00022670"/>
    </source>
</evidence>
<dbReference type="Pfam" id="PF14223">
    <property type="entry name" value="Retrotran_gag_2"/>
    <property type="match status" value="1"/>
</dbReference>
<name>A0A9W7CXP4_9STRA</name>
<feature type="compositionally biased region" description="Basic and acidic residues" evidence="2">
    <location>
        <begin position="1059"/>
        <end position="1086"/>
    </location>
</feature>
<evidence type="ECO:0000259" key="3">
    <source>
        <dbReference type="PROSITE" id="PS50994"/>
    </source>
</evidence>
<dbReference type="InterPro" id="IPR039537">
    <property type="entry name" value="Retrotran_Ty1/copia-like"/>
</dbReference>
<evidence type="ECO:0000256" key="2">
    <source>
        <dbReference type="SAM" id="MobiDB-lite"/>
    </source>
</evidence>
<keyword evidence="1" id="KW-0378">Hydrolase</keyword>
<feature type="region of interest" description="Disordered" evidence="2">
    <location>
        <begin position="762"/>
        <end position="784"/>
    </location>
</feature>
<dbReference type="EMBL" id="BSXT01002236">
    <property type="protein sequence ID" value="GMF47884.1"/>
    <property type="molecule type" value="Genomic_DNA"/>
</dbReference>
<dbReference type="SUPFAM" id="SSF53098">
    <property type="entry name" value="Ribonuclease H-like"/>
    <property type="match status" value="1"/>
</dbReference>
<dbReference type="InterPro" id="IPR036397">
    <property type="entry name" value="RNaseH_sf"/>
</dbReference>
<dbReference type="GO" id="GO:0008233">
    <property type="term" value="F:peptidase activity"/>
    <property type="evidence" value="ECO:0007669"/>
    <property type="project" value="UniProtKB-KW"/>
</dbReference>
<dbReference type="InterPro" id="IPR054722">
    <property type="entry name" value="PolX-like_BBD"/>
</dbReference>
<dbReference type="GO" id="GO:0015074">
    <property type="term" value="P:DNA integration"/>
    <property type="evidence" value="ECO:0007669"/>
    <property type="project" value="InterPro"/>
</dbReference>
<dbReference type="Gene3D" id="3.30.420.10">
    <property type="entry name" value="Ribonuclease H-like superfamily/Ribonuclease H"/>
    <property type="match status" value="1"/>
</dbReference>
<accession>A0A9W7CXP4</accession>
<feature type="compositionally biased region" description="Basic and acidic residues" evidence="2">
    <location>
        <begin position="229"/>
        <end position="239"/>
    </location>
</feature>
<feature type="region of interest" description="Disordered" evidence="2">
    <location>
        <begin position="1"/>
        <end position="28"/>
    </location>
</feature>
<dbReference type="InterPro" id="IPR001584">
    <property type="entry name" value="Integrase_cat-core"/>
</dbReference>
<dbReference type="GO" id="GO:0006508">
    <property type="term" value="P:proteolysis"/>
    <property type="evidence" value="ECO:0007669"/>
    <property type="project" value="UniProtKB-KW"/>
</dbReference>
<feature type="region of interest" description="Disordered" evidence="2">
    <location>
        <begin position="195"/>
        <end position="239"/>
    </location>
</feature>
<sequence length="1101" mass="124064">MSSSSDSDDSRKSKSKRKGFKIGSSGTPVRWDGEDWTFYKHAMQNAFEKNFLDGIAKFDETEDTAWDDVKKEEFKKKQAEIKILIQGSLSMRLAKQVMSKSTGTEMWQELVTIYEGKSNPAMTAQKVYRLQRELRRTNLRGKDDVRGHLYKLFDIKTQLEDLGAPVNDLQMVDRMLRSLPTAPCYNELRRKKSTDWGNNAFGNKQGNTAHQKQSSAKKGTKKQSSGGDPNKKSGKTIDHAQKRDVVVGDVVKRVAKDYDPSRWYFDTGSNAYITACKEYFTSMQSMENSDWNPTISGFADGVGAKAEGFGTIMLAAMIDEKMVFLLVEDVLYVPSAGCNLFSPGLALDQGFQMTWDSDARMFGMSKEGTEVIRTVYENRLWTFNAHNIGSAITNKKKNAVKKHVFANFAITDGVEDIDVWHERLGHTCPEYIRLMVDRGMAKGIMLKRRGKIDCADCHFGKQRRKTFKKKLGRPIEKVNDIVYADLLIPGANNGSQYSAVLVVMDGFSRYVKIFLLKSKAEGEVNKYMQEYIAWAERQHGTRVGTVITREWSEDDDCEASKNLVRQVLTDKGQEFCNGAMAKWYKKKGIVHTKVGPNTSQLNPVERTHQTLVDMVKTMMHQSGLPASFWTSALETAVYVKNRVFCKGAGCTPYEMMFDSKPDIHHIRAFGSLAYCYTPKSKLKKFAMNCKMGFLIGYREDVVGCRVYFPTEHKKGFVSDVKINEAIKYKDRHESGYKGKVNKWLQTFNEFINEGEFDNFAAVDHDGDDSSHQADCDAESERCASSNIDMEDIESVAGSEDDNAHGVWNGRLRSRLPTIQLQHQADVSSENSADRELWDEILRASSLPDYDDAFEETQEGEGTGSRRDSDTEVDPEEVENNSTTEISHGQSDFILMLFVYVPRATNPRMSTIRRATESRIQEQIPHAVALLAGHNIHSGSPSQLFMALMQARMPSDTPIQALLKEIVDELGATGIQHLTTGDVREKINTIDKHFREAVDFQAQTGSGITSESTLHGEILKRCPYYYQLAAVFESRPSAPPLVTSDDIDEEDERPGAIVQRGEKRPLALEGDARDAKLSRKNPIEKLLEQQSAASKQRAQKAR</sequence>
<feature type="compositionally biased region" description="Acidic residues" evidence="2">
    <location>
        <begin position="848"/>
        <end position="858"/>
    </location>
</feature>
<feature type="domain" description="Integrase catalytic" evidence="3">
    <location>
        <begin position="470"/>
        <end position="660"/>
    </location>
</feature>
<dbReference type="OrthoDB" id="104488at2759"/>
<evidence type="ECO:0000313" key="4">
    <source>
        <dbReference type="EMBL" id="GMF47884.1"/>
    </source>
</evidence>
<dbReference type="PANTHER" id="PTHR42648:SF28">
    <property type="entry name" value="TRANSPOSON-ENCODED PROTEIN WITH RIBONUCLEASE H-LIKE AND RETROVIRUS ZINC FINGER-LIKE DOMAINS"/>
    <property type="match status" value="1"/>
</dbReference>
<dbReference type="Pfam" id="PF13976">
    <property type="entry name" value="gag_pre-integrs"/>
    <property type="match status" value="1"/>
</dbReference>
<protein>
    <submittedName>
        <fullName evidence="4">Unnamed protein product</fullName>
    </submittedName>
</protein>
<feature type="region of interest" description="Disordered" evidence="2">
    <location>
        <begin position="1036"/>
        <end position="1101"/>
    </location>
</feature>
<proteinExistence type="predicted"/>
<evidence type="ECO:0000313" key="5">
    <source>
        <dbReference type="Proteomes" id="UP001165121"/>
    </source>
</evidence>
<feature type="compositionally biased region" description="Basic and acidic residues" evidence="2">
    <location>
        <begin position="762"/>
        <end position="781"/>
    </location>
</feature>
<feature type="region of interest" description="Disordered" evidence="2">
    <location>
        <begin position="847"/>
        <end position="885"/>
    </location>
</feature>